<dbReference type="EMBL" id="BMXG01000011">
    <property type="protein sequence ID" value="GHC03381.1"/>
    <property type="molecule type" value="Genomic_DNA"/>
</dbReference>
<dbReference type="Proteomes" id="UP000642829">
    <property type="component" value="Unassembled WGS sequence"/>
</dbReference>
<evidence type="ECO:0000256" key="2">
    <source>
        <dbReference type="ARBA" id="ARBA00006100"/>
    </source>
</evidence>
<keyword evidence="10" id="KW-0963">Cytoplasm</keyword>
<comment type="cofactor">
    <cofactor evidence="1">
        <name>[4Fe-4S] cluster</name>
        <dbReference type="ChEBI" id="CHEBI:49883"/>
    </cofactor>
</comment>
<dbReference type="SFLD" id="SFLDF00562">
    <property type="entry name" value="HemN-like__clustered_with_heat"/>
    <property type="match status" value="1"/>
</dbReference>
<dbReference type="SMART" id="SM00729">
    <property type="entry name" value="Elp3"/>
    <property type="match status" value="1"/>
</dbReference>
<dbReference type="NCBIfam" id="TIGR00539">
    <property type="entry name" value="hemN_rel"/>
    <property type="match status" value="1"/>
</dbReference>
<gene>
    <name evidence="13" type="ORF">GCM10007047_19950</name>
</gene>
<evidence type="ECO:0000313" key="14">
    <source>
        <dbReference type="Proteomes" id="UP000642829"/>
    </source>
</evidence>
<reference evidence="13" key="1">
    <citation type="journal article" date="2014" name="Int. J. Syst. Evol. Microbiol.">
        <title>Complete genome sequence of Corynebacterium casei LMG S-19264T (=DSM 44701T), isolated from a smear-ripened cheese.</title>
        <authorList>
            <consortium name="US DOE Joint Genome Institute (JGI-PGF)"/>
            <person name="Walter F."/>
            <person name="Albersmeier A."/>
            <person name="Kalinowski J."/>
            <person name="Ruckert C."/>
        </authorList>
    </citation>
    <scope>NUCLEOTIDE SEQUENCE</scope>
    <source>
        <strain evidence="13">KCTC 12870</strain>
    </source>
</reference>
<dbReference type="Pfam" id="PF06969">
    <property type="entry name" value="HemN_C"/>
    <property type="match status" value="1"/>
</dbReference>
<dbReference type="GO" id="GO:0006779">
    <property type="term" value="P:porphyrin-containing compound biosynthetic process"/>
    <property type="evidence" value="ECO:0007669"/>
    <property type="project" value="InterPro"/>
</dbReference>
<comment type="caution">
    <text evidence="13">The sequence shown here is derived from an EMBL/GenBank/DDBJ whole genome shotgun (WGS) entry which is preliminary data.</text>
</comment>
<evidence type="ECO:0000256" key="7">
    <source>
        <dbReference type="ARBA" id="ARBA00023004"/>
    </source>
</evidence>
<evidence type="ECO:0000256" key="10">
    <source>
        <dbReference type="RuleBase" id="RU364116"/>
    </source>
</evidence>
<dbReference type="SUPFAM" id="SSF102114">
    <property type="entry name" value="Radical SAM enzymes"/>
    <property type="match status" value="1"/>
</dbReference>
<evidence type="ECO:0000259" key="12">
    <source>
        <dbReference type="PROSITE" id="PS51918"/>
    </source>
</evidence>
<dbReference type="InterPro" id="IPR013785">
    <property type="entry name" value="Aldolase_TIM"/>
</dbReference>
<keyword evidence="11" id="KW-0175">Coiled coil</keyword>
<dbReference type="SFLD" id="SFLDS00029">
    <property type="entry name" value="Radical_SAM"/>
    <property type="match status" value="1"/>
</dbReference>
<dbReference type="InterPro" id="IPR010723">
    <property type="entry name" value="HemN_C"/>
</dbReference>
<dbReference type="GO" id="GO:0051539">
    <property type="term" value="F:4 iron, 4 sulfur cluster binding"/>
    <property type="evidence" value="ECO:0007669"/>
    <property type="project" value="UniProtKB-UniRule"/>
</dbReference>
<dbReference type="InterPro" id="IPR004559">
    <property type="entry name" value="HemW-like"/>
</dbReference>
<keyword evidence="5 10" id="KW-0949">S-adenosyl-L-methionine</keyword>
<sequence>MLVSQAKPANVHNTASFRGGLYLHVPFCASTCDFCAFYQEAPRRADLLRYLEGIERELDQWQAEWDAAARANDTSGFLPALDAQAGLTVFFGGGTPGLLSAEDLGRLCQAVRDRAPGPISEWTVEMAPSTVKADKVVAMREAGVNRVSMGVQSFDEALLEKLGRRHNPAQVLRAYETLRAGGCENVNLDLIFAVPGQTRGQCAEDLRRTIELAPEHISTYCLTFEEDTKLWVKLSRGEFRRDVVQEAELYQFTWETLAEAGYPQYEISNFAKPGFACEHNLSTWRMGAWRGVGPSAASQWQRWRWANPSDLNAWLDGLDGWRAGELPSAAQEIVPLTPELLAADALIFGLRLNTGVQLGALQARFPNVNWELYATLWEQLIDEGALTRNGDCIQLTGEGRLLADAVAGRILEAEV</sequence>
<keyword evidence="6 10" id="KW-0479">Metal-binding</keyword>
<name>A0A8J3DC02_9BACT</name>
<proteinExistence type="inferred from homology"/>
<dbReference type="AlphaFoldDB" id="A0A8J3DC02"/>
<organism evidence="13 14">
    <name type="scientific">Cerasicoccus arenae</name>
    <dbReference type="NCBI Taxonomy" id="424488"/>
    <lineage>
        <taxon>Bacteria</taxon>
        <taxon>Pseudomonadati</taxon>
        <taxon>Verrucomicrobiota</taxon>
        <taxon>Opitutia</taxon>
        <taxon>Puniceicoccales</taxon>
        <taxon>Cerasicoccaceae</taxon>
        <taxon>Cerasicoccus</taxon>
    </lineage>
</organism>
<evidence type="ECO:0000256" key="3">
    <source>
        <dbReference type="ARBA" id="ARBA00017228"/>
    </source>
</evidence>
<dbReference type="GO" id="GO:0004109">
    <property type="term" value="F:coproporphyrinogen oxidase activity"/>
    <property type="evidence" value="ECO:0007669"/>
    <property type="project" value="InterPro"/>
</dbReference>
<feature type="domain" description="Radical SAM core" evidence="12">
    <location>
        <begin position="13"/>
        <end position="263"/>
    </location>
</feature>
<accession>A0A8J3DC02</accession>
<dbReference type="InterPro" id="IPR034505">
    <property type="entry name" value="Coproporphyrinogen-III_oxidase"/>
</dbReference>
<dbReference type="SFLD" id="SFLDG01065">
    <property type="entry name" value="anaerobic_coproporphyrinogen-I"/>
    <property type="match status" value="1"/>
</dbReference>
<dbReference type="RefSeq" id="WP_189514657.1">
    <property type="nucleotide sequence ID" value="NZ_BMXG01000011.1"/>
</dbReference>
<dbReference type="PROSITE" id="PS51918">
    <property type="entry name" value="RADICAL_SAM"/>
    <property type="match status" value="1"/>
</dbReference>
<evidence type="ECO:0000256" key="8">
    <source>
        <dbReference type="ARBA" id="ARBA00023014"/>
    </source>
</evidence>
<protein>
    <recommendedName>
        <fullName evidence="3 10">Heme chaperone HemW</fullName>
    </recommendedName>
</protein>
<evidence type="ECO:0000256" key="5">
    <source>
        <dbReference type="ARBA" id="ARBA00022691"/>
    </source>
</evidence>
<keyword evidence="14" id="KW-1185">Reference proteome</keyword>
<evidence type="ECO:0000313" key="13">
    <source>
        <dbReference type="EMBL" id="GHC03381.1"/>
    </source>
</evidence>
<keyword evidence="9 10" id="KW-0143">Chaperone</keyword>
<evidence type="ECO:0000256" key="4">
    <source>
        <dbReference type="ARBA" id="ARBA00022617"/>
    </source>
</evidence>
<dbReference type="PANTHER" id="PTHR13932">
    <property type="entry name" value="COPROPORPHYRINIGEN III OXIDASE"/>
    <property type="match status" value="1"/>
</dbReference>
<keyword evidence="7 10" id="KW-0408">Iron</keyword>
<comment type="function">
    <text evidence="10">Probably acts as a heme chaperone, transferring heme to an unknown acceptor. Binds one molecule of heme per monomer, possibly covalently. Binds 1 [4Fe-4S] cluster. The cluster is coordinated with 3 cysteines and an exchangeable S-adenosyl-L-methionine.</text>
</comment>
<keyword evidence="10" id="KW-0004">4Fe-4S</keyword>
<dbReference type="InterPro" id="IPR007197">
    <property type="entry name" value="rSAM"/>
</dbReference>
<evidence type="ECO:0000256" key="9">
    <source>
        <dbReference type="ARBA" id="ARBA00023186"/>
    </source>
</evidence>
<evidence type="ECO:0000256" key="11">
    <source>
        <dbReference type="SAM" id="Coils"/>
    </source>
</evidence>
<dbReference type="InterPro" id="IPR006638">
    <property type="entry name" value="Elp3/MiaA/NifB-like_rSAM"/>
</dbReference>
<dbReference type="GO" id="GO:0005737">
    <property type="term" value="C:cytoplasm"/>
    <property type="evidence" value="ECO:0007669"/>
    <property type="project" value="UniProtKB-SubCell"/>
</dbReference>
<keyword evidence="4 10" id="KW-0349">Heme</keyword>
<dbReference type="GO" id="GO:0046872">
    <property type="term" value="F:metal ion binding"/>
    <property type="evidence" value="ECO:0007669"/>
    <property type="project" value="UniProtKB-UniRule"/>
</dbReference>
<dbReference type="Gene3D" id="3.20.20.70">
    <property type="entry name" value="Aldolase class I"/>
    <property type="match status" value="1"/>
</dbReference>
<comment type="subcellular location">
    <subcellularLocation>
        <location evidence="10">Cytoplasm</location>
    </subcellularLocation>
</comment>
<evidence type="ECO:0000256" key="1">
    <source>
        <dbReference type="ARBA" id="ARBA00001966"/>
    </source>
</evidence>
<dbReference type="PANTHER" id="PTHR13932:SF5">
    <property type="entry name" value="RADICAL S-ADENOSYL METHIONINE DOMAIN-CONTAINING PROTEIN 1, MITOCHONDRIAL"/>
    <property type="match status" value="1"/>
</dbReference>
<comment type="similarity">
    <text evidence="2">Belongs to the anaerobic coproporphyrinogen-III oxidase family. HemW subfamily.</text>
</comment>
<dbReference type="Pfam" id="PF04055">
    <property type="entry name" value="Radical_SAM"/>
    <property type="match status" value="1"/>
</dbReference>
<reference evidence="13" key="2">
    <citation type="submission" date="2020-09" db="EMBL/GenBank/DDBJ databases">
        <authorList>
            <person name="Sun Q."/>
            <person name="Kim S."/>
        </authorList>
    </citation>
    <scope>NUCLEOTIDE SEQUENCE</scope>
    <source>
        <strain evidence="13">KCTC 12870</strain>
    </source>
</reference>
<dbReference type="InterPro" id="IPR058240">
    <property type="entry name" value="rSAM_sf"/>
</dbReference>
<keyword evidence="8 10" id="KW-0411">Iron-sulfur</keyword>
<feature type="coiled-coil region" evidence="11">
    <location>
        <begin position="44"/>
        <end position="71"/>
    </location>
</feature>
<evidence type="ECO:0000256" key="6">
    <source>
        <dbReference type="ARBA" id="ARBA00022723"/>
    </source>
</evidence>